<reference evidence="8 9" key="1">
    <citation type="journal article" date="2020" name="Nature">
        <title>Six reference-quality genomes reveal evolution of bat adaptations.</title>
        <authorList>
            <person name="Jebb D."/>
            <person name="Huang Z."/>
            <person name="Pippel M."/>
            <person name="Hughes G.M."/>
            <person name="Lavrichenko K."/>
            <person name="Devanna P."/>
            <person name="Winkler S."/>
            <person name="Jermiin L.S."/>
            <person name="Skirmuntt E.C."/>
            <person name="Katzourakis A."/>
            <person name="Burkitt-Gray L."/>
            <person name="Ray D.A."/>
            <person name="Sullivan K.A.M."/>
            <person name="Roscito J.G."/>
            <person name="Kirilenko B.M."/>
            <person name="Davalos L.M."/>
            <person name="Corthals A.P."/>
            <person name="Power M.L."/>
            <person name="Jones G."/>
            <person name="Ransome R.D."/>
            <person name="Dechmann D.K.N."/>
            <person name="Locatelli A.G."/>
            <person name="Puechmaille S.J."/>
            <person name="Fedrigo O."/>
            <person name="Jarvis E.D."/>
            <person name="Hiller M."/>
            <person name="Vernes S.C."/>
            <person name="Myers E.W."/>
            <person name="Teeling E.C."/>
        </authorList>
    </citation>
    <scope>NUCLEOTIDE SEQUENCE [LARGE SCALE GENOMIC DNA]</scope>
    <source>
        <strain evidence="8">Bat1K_MPI-CBG_1</strain>
    </source>
</reference>
<dbReference type="GO" id="GO:0000166">
    <property type="term" value="F:nucleotide binding"/>
    <property type="evidence" value="ECO:0007669"/>
    <property type="project" value="UniProtKB-KW"/>
</dbReference>
<dbReference type="GO" id="GO:0035556">
    <property type="term" value="P:intracellular signal transduction"/>
    <property type="evidence" value="ECO:0007669"/>
    <property type="project" value="InterPro"/>
</dbReference>
<dbReference type="GO" id="GO:0004383">
    <property type="term" value="F:guanylate cyclase activity"/>
    <property type="evidence" value="ECO:0007669"/>
    <property type="project" value="TreeGrafter"/>
</dbReference>
<keyword evidence="4" id="KW-1133">Transmembrane helix</keyword>
<protein>
    <recommendedName>
        <fullName evidence="7">Guanylate cyclase domain-containing protein</fullName>
    </recommendedName>
</protein>
<dbReference type="AlphaFoldDB" id="A0A834EA73"/>
<evidence type="ECO:0000313" key="9">
    <source>
        <dbReference type="Proteomes" id="UP000664940"/>
    </source>
</evidence>
<keyword evidence="5" id="KW-0472">Membrane</keyword>
<evidence type="ECO:0000256" key="4">
    <source>
        <dbReference type="ARBA" id="ARBA00022989"/>
    </source>
</evidence>
<proteinExistence type="predicted"/>
<comment type="caution">
    <text evidence="8">The sequence shown here is derived from an EMBL/GenBank/DDBJ whole genome shotgun (WGS) entry which is preliminary data.</text>
</comment>
<evidence type="ECO:0000259" key="7">
    <source>
        <dbReference type="PROSITE" id="PS50125"/>
    </source>
</evidence>
<gene>
    <name evidence="8" type="ORF">HJG60_010792</name>
</gene>
<dbReference type="Gene3D" id="3.30.70.1230">
    <property type="entry name" value="Nucleotide cyclase"/>
    <property type="match status" value="1"/>
</dbReference>
<organism evidence="8 9">
    <name type="scientific">Phyllostomus discolor</name>
    <name type="common">pale spear-nosed bat</name>
    <dbReference type="NCBI Taxonomy" id="89673"/>
    <lineage>
        <taxon>Eukaryota</taxon>
        <taxon>Metazoa</taxon>
        <taxon>Chordata</taxon>
        <taxon>Craniata</taxon>
        <taxon>Vertebrata</taxon>
        <taxon>Euteleostomi</taxon>
        <taxon>Mammalia</taxon>
        <taxon>Eutheria</taxon>
        <taxon>Laurasiatheria</taxon>
        <taxon>Chiroptera</taxon>
        <taxon>Yangochiroptera</taxon>
        <taxon>Phyllostomidae</taxon>
        <taxon>Phyllostominae</taxon>
        <taxon>Phyllostomus</taxon>
    </lineage>
</organism>
<dbReference type="EMBL" id="JABVXQ010000005">
    <property type="protein sequence ID" value="KAF6109519.1"/>
    <property type="molecule type" value="Genomic_DNA"/>
</dbReference>
<keyword evidence="6" id="KW-0456">Lyase</keyword>
<dbReference type="SUPFAM" id="SSF55073">
    <property type="entry name" value="Nucleotide cyclase"/>
    <property type="match status" value="1"/>
</dbReference>
<evidence type="ECO:0000256" key="1">
    <source>
        <dbReference type="ARBA" id="ARBA00004370"/>
    </source>
</evidence>
<name>A0A834EA73_9CHIR</name>
<sequence length="186" mass="20257">MFLSDTSSVIGLQGSSEMLPLCRMKERVVWVETIGDAYMVARGLPIRNGIRHVDEIAALSLHFLSATIHFQTGHTPQEKLRLWTGLHKGPVVAGVVGIAMPRYCLFGDTVNMASRMGSSSLPLRIHVSQSTAAALWAVGGDDLQKRGPTAVKGKGEQTIVWLKGKEGFTSPLPEFTEEEAEVPEIF</sequence>
<dbReference type="InterPro" id="IPR029787">
    <property type="entry name" value="Nucleotide_cyclase"/>
</dbReference>
<comment type="subcellular location">
    <subcellularLocation>
        <location evidence="1">Membrane</location>
    </subcellularLocation>
</comment>
<dbReference type="Pfam" id="PF00211">
    <property type="entry name" value="Guanylate_cyc"/>
    <property type="match status" value="1"/>
</dbReference>
<evidence type="ECO:0000256" key="5">
    <source>
        <dbReference type="ARBA" id="ARBA00023136"/>
    </source>
</evidence>
<evidence type="ECO:0000256" key="2">
    <source>
        <dbReference type="ARBA" id="ARBA00022692"/>
    </source>
</evidence>
<keyword evidence="2" id="KW-0812">Transmembrane</keyword>
<keyword evidence="3" id="KW-0547">Nucleotide-binding</keyword>
<dbReference type="PROSITE" id="PS50125">
    <property type="entry name" value="GUANYLATE_CYCLASE_2"/>
    <property type="match status" value="1"/>
</dbReference>
<dbReference type="GO" id="GO:0007168">
    <property type="term" value="P:receptor guanylyl cyclase signaling pathway"/>
    <property type="evidence" value="ECO:0007669"/>
    <property type="project" value="TreeGrafter"/>
</dbReference>
<dbReference type="GO" id="GO:0005886">
    <property type="term" value="C:plasma membrane"/>
    <property type="evidence" value="ECO:0007669"/>
    <property type="project" value="TreeGrafter"/>
</dbReference>
<dbReference type="PANTHER" id="PTHR11920">
    <property type="entry name" value="GUANYLYL CYCLASE"/>
    <property type="match status" value="1"/>
</dbReference>
<evidence type="ECO:0000313" key="8">
    <source>
        <dbReference type="EMBL" id="KAF6109519.1"/>
    </source>
</evidence>
<dbReference type="GO" id="GO:0004016">
    <property type="term" value="F:adenylate cyclase activity"/>
    <property type="evidence" value="ECO:0007669"/>
    <property type="project" value="TreeGrafter"/>
</dbReference>
<dbReference type="Proteomes" id="UP000664940">
    <property type="component" value="Unassembled WGS sequence"/>
</dbReference>
<evidence type="ECO:0000256" key="6">
    <source>
        <dbReference type="ARBA" id="ARBA00023239"/>
    </source>
</evidence>
<dbReference type="PANTHER" id="PTHR11920:SF500">
    <property type="entry name" value="GUANYLATE CYCLASE 2G"/>
    <property type="match status" value="1"/>
</dbReference>
<dbReference type="SMART" id="SM00044">
    <property type="entry name" value="CYCc"/>
    <property type="match status" value="1"/>
</dbReference>
<dbReference type="InterPro" id="IPR050401">
    <property type="entry name" value="Cyclic_nucleotide_synthase"/>
</dbReference>
<evidence type="ECO:0000256" key="3">
    <source>
        <dbReference type="ARBA" id="ARBA00022741"/>
    </source>
</evidence>
<accession>A0A834EA73</accession>
<feature type="domain" description="Guanylate cyclase" evidence="7">
    <location>
        <begin position="31"/>
        <end position="117"/>
    </location>
</feature>
<dbReference type="GO" id="GO:0001653">
    <property type="term" value="F:peptide receptor activity"/>
    <property type="evidence" value="ECO:0007669"/>
    <property type="project" value="TreeGrafter"/>
</dbReference>
<dbReference type="CDD" id="cd07302">
    <property type="entry name" value="CHD"/>
    <property type="match status" value="1"/>
</dbReference>
<dbReference type="InterPro" id="IPR001054">
    <property type="entry name" value="A/G_cyclase"/>
</dbReference>